<evidence type="ECO:0000256" key="7">
    <source>
        <dbReference type="ARBA" id="ARBA00022989"/>
    </source>
</evidence>
<evidence type="ECO:0000256" key="1">
    <source>
        <dbReference type="ARBA" id="ARBA00004323"/>
    </source>
</evidence>
<keyword evidence="7 10" id="KW-1133">Transmembrane helix</keyword>
<dbReference type="OrthoDB" id="5957813at2759"/>
<keyword evidence="3 10" id="KW-0328">Glycosyltransferase</keyword>
<dbReference type="RefSeq" id="XP_031339734.1">
    <property type="nucleotide sequence ID" value="XM_031483874.1"/>
</dbReference>
<dbReference type="PANTHER" id="PTHR11214:SF349">
    <property type="entry name" value="BETA-1,3-GALACTOSYLTRANSFERASE BRN"/>
    <property type="match status" value="1"/>
</dbReference>
<dbReference type="GO" id="GO:0006493">
    <property type="term" value="P:protein O-linked glycosylation"/>
    <property type="evidence" value="ECO:0007669"/>
    <property type="project" value="TreeGrafter"/>
</dbReference>
<evidence type="ECO:0000256" key="2">
    <source>
        <dbReference type="ARBA" id="ARBA00008661"/>
    </source>
</evidence>
<dbReference type="EMBL" id="GEZM01077604">
    <property type="protein sequence ID" value="JAV63246.1"/>
    <property type="molecule type" value="Transcribed_RNA"/>
</dbReference>
<organism evidence="11">
    <name type="scientific">Photinus pyralis</name>
    <name type="common">Common eastern firefly</name>
    <name type="synonym">Lampyris pyralis</name>
    <dbReference type="NCBI Taxonomy" id="7054"/>
    <lineage>
        <taxon>Eukaryota</taxon>
        <taxon>Metazoa</taxon>
        <taxon>Ecdysozoa</taxon>
        <taxon>Arthropoda</taxon>
        <taxon>Hexapoda</taxon>
        <taxon>Insecta</taxon>
        <taxon>Pterygota</taxon>
        <taxon>Neoptera</taxon>
        <taxon>Endopterygota</taxon>
        <taxon>Coleoptera</taxon>
        <taxon>Polyphaga</taxon>
        <taxon>Elateriformia</taxon>
        <taxon>Elateroidea</taxon>
        <taxon>Lampyridae</taxon>
        <taxon>Lampyrinae</taxon>
        <taxon>Photinus</taxon>
    </lineage>
</organism>
<dbReference type="GeneID" id="116168189"/>
<dbReference type="Pfam" id="PF01762">
    <property type="entry name" value="Galactosyl_T"/>
    <property type="match status" value="1"/>
</dbReference>
<accession>A0A1Y1KV10</accession>
<name>A0A1Y1KV10_PHOPY</name>
<dbReference type="EC" id="2.4.1.-" evidence="10"/>
<dbReference type="GO" id="GO:0016758">
    <property type="term" value="F:hexosyltransferase activity"/>
    <property type="evidence" value="ECO:0007669"/>
    <property type="project" value="InterPro"/>
</dbReference>
<dbReference type="KEGG" id="ppyr:116168189"/>
<dbReference type="InterPro" id="IPR002659">
    <property type="entry name" value="Glyco_trans_31"/>
</dbReference>
<evidence type="ECO:0000256" key="6">
    <source>
        <dbReference type="ARBA" id="ARBA00022968"/>
    </source>
</evidence>
<keyword evidence="6 10" id="KW-0735">Signal-anchor</keyword>
<keyword evidence="5 10" id="KW-0812">Transmembrane</keyword>
<keyword evidence="8 10" id="KW-0333">Golgi apparatus</keyword>
<dbReference type="PANTHER" id="PTHR11214">
    <property type="entry name" value="BETA-1,3-N-ACETYLGLUCOSAMINYLTRANSFERASE"/>
    <property type="match status" value="1"/>
</dbReference>
<evidence type="ECO:0000256" key="4">
    <source>
        <dbReference type="ARBA" id="ARBA00022679"/>
    </source>
</evidence>
<protein>
    <recommendedName>
        <fullName evidence="10">Hexosyltransferase</fullName>
        <ecNumber evidence="10">2.4.1.-</ecNumber>
    </recommendedName>
</protein>
<dbReference type="Gene3D" id="3.90.550.50">
    <property type="match status" value="1"/>
</dbReference>
<evidence type="ECO:0000313" key="11">
    <source>
        <dbReference type="EMBL" id="JAV63246.1"/>
    </source>
</evidence>
<evidence type="ECO:0000256" key="9">
    <source>
        <dbReference type="ARBA" id="ARBA00023136"/>
    </source>
</evidence>
<reference evidence="11" key="1">
    <citation type="journal article" date="2016" name="Sci. Rep.">
        <title>Molecular characterization of firefly nuptial gifts: a multi-omics approach sheds light on postcopulatory sexual selection.</title>
        <authorList>
            <person name="Al-Wathiqui N."/>
            <person name="Fallon T.R."/>
            <person name="South A."/>
            <person name="Weng J.K."/>
            <person name="Lewis S.M."/>
        </authorList>
    </citation>
    <scope>NUCLEOTIDE SEQUENCE</scope>
</reference>
<dbReference type="EMBL" id="GEZM01077605">
    <property type="protein sequence ID" value="JAV63244.1"/>
    <property type="molecule type" value="Transcribed_RNA"/>
</dbReference>
<keyword evidence="4" id="KW-0808">Transferase</keyword>
<comment type="similarity">
    <text evidence="2 10">Belongs to the glycosyltransferase 31 family.</text>
</comment>
<sequence>MSVRNLKLKVKYFMIIASIIWISYQLGLLTHFMEEDYLRFTYPYNVNIKKLIYELRNNQTPEIPPLNSYNFPFLKTCKEKCANKPIRLVYIVKSALENFDSRFTIRQTWGYERRFSDVEIRTVFVVGNGDGERLRSKVNAESAKYGDIVQADFKDSYYNNTIKTMISFKWAVNFCSNSRFYLFVDDDYYISTRNVLRFIRNPANYPRYLNDEIDDFELPEDVSLYAGYVFFSSPHRHLFSKWYVSLQEYAFHMWPPYVTAGAYIVSLSALFDMYFGSMYTKHFRFDDVYLGIIAKKIPLEPFHCEHFHFYKHKYSDDNYRFTIASHGYKSSLELSQVWNQQKSIGNA</sequence>
<evidence type="ECO:0000256" key="3">
    <source>
        <dbReference type="ARBA" id="ARBA00022676"/>
    </source>
</evidence>
<proteinExistence type="inferred from homology"/>
<feature type="transmembrane region" description="Helical" evidence="10">
    <location>
        <begin position="12"/>
        <end position="33"/>
    </location>
</feature>
<dbReference type="GO" id="GO:0008194">
    <property type="term" value="F:UDP-glycosyltransferase activity"/>
    <property type="evidence" value="ECO:0007669"/>
    <property type="project" value="TreeGrafter"/>
</dbReference>
<dbReference type="AlphaFoldDB" id="A0A1Y1KV10"/>
<comment type="subcellular location">
    <subcellularLocation>
        <location evidence="1 10">Golgi apparatus membrane</location>
        <topology evidence="1 10">Single-pass type II membrane protein</topology>
    </subcellularLocation>
</comment>
<dbReference type="GO" id="GO:0000139">
    <property type="term" value="C:Golgi membrane"/>
    <property type="evidence" value="ECO:0007669"/>
    <property type="project" value="UniProtKB-SubCell"/>
</dbReference>
<keyword evidence="9 10" id="KW-0472">Membrane</keyword>
<evidence type="ECO:0000256" key="8">
    <source>
        <dbReference type="ARBA" id="ARBA00023034"/>
    </source>
</evidence>
<evidence type="ECO:0000256" key="5">
    <source>
        <dbReference type="ARBA" id="ARBA00022692"/>
    </source>
</evidence>
<dbReference type="FunFam" id="3.90.550.50:FF:000042">
    <property type="entry name" value="Hexosyltransferase"/>
    <property type="match status" value="1"/>
</dbReference>
<evidence type="ECO:0000256" key="10">
    <source>
        <dbReference type="RuleBase" id="RU363063"/>
    </source>
</evidence>